<sequence length="152" mass="17446">MRKRTKRTVYKLIDPINHAITGAHITQPELLDKLRLGELSSIEAFRLGKATKEDWHTINDMANISETMARNGLGIEALEAAELAHEHLKDAFDRFKRTGKLGISGPALQAFRECFEYHDLQRMSIPRSQYEEMIRKTRERIISKAPDVLCLT</sequence>
<organism evidence="1">
    <name type="scientific">uncultured Caudovirales phage</name>
    <dbReference type="NCBI Taxonomy" id="2100421"/>
    <lineage>
        <taxon>Viruses</taxon>
        <taxon>Duplodnaviria</taxon>
        <taxon>Heunggongvirae</taxon>
        <taxon>Uroviricota</taxon>
        <taxon>Caudoviricetes</taxon>
        <taxon>Peduoviridae</taxon>
        <taxon>Maltschvirus</taxon>
        <taxon>Maltschvirus maltsch</taxon>
    </lineage>
</organism>
<protein>
    <submittedName>
        <fullName evidence="1">Uncharacterized protein</fullName>
    </submittedName>
</protein>
<name>A0A6J5LHK0_9CAUD</name>
<reference evidence="1" key="1">
    <citation type="submission" date="2020-04" db="EMBL/GenBank/DDBJ databases">
        <authorList>
            <person name="Chiriac C."/>
            <person name="Salcher M."/>
            <person name="Ghai R."/>
            <person name="Kavagutti S V."/>
        </authorList>
    </citation>
    <scope>NUCLEOTIDE SEQUENCE</scope>
</reference>
<evidence type="ECO:0000313" key="1">
    <source>
        <dbReference type="EMBL" id="CAB4132400.1"/>
    </source>
</evidence>
<proteinExistence type="predicted"/>
<gene>
    <name evidence="1" type="ORF">UFOVP261_15</name>
</gene>
<accession>A0A6J5LHK0</accession>
<dbReference type="EMBL" id="LR796262">
    <property type="protein sequence ID" value="CAB4132400.1"/>
    <property type="molecule type" value="Genomic_DNA"/>
</dbReference>